<dbReference type="InterPro" id="IPR050846">
    <property type="entry name" value="TLCD"/>
</dbReference>
<keyword evidence="9" id="KW-1185">Reference proteome</keyword>
<evidence type="ECO:0000313" key="8">
    <source>
        <dbReference type="EMBL" id="KAF6041348.1"/>
    </source>
</evidence>
<evidence type="ECO:0000256" key="1">
    <source>
        <dbReference type="ARBA" id="ARBA00004141"/>
    </source>
</evidence>
<dbReference type="GO" id="GO:0071709">
    <property type="term" value="P:membrane assembly"/>
    <property type="evidence" value="ECO:0007669"/>
    <property type="project" value="TreeGrafter"/>
</dbReference>
<dbReference type="EMBL" id="VXIV02000055">
    <property type="protein sequence ID" value="KAF6041348.1"/>
    <property type="molecule type" value="Genomic_DNA"/>
</dbReference>
<dbReference type="PROSITE" id="PS50922">
    <property type="entry name" value="TLC"/>
    <property type="match status" value="1"/>
</dbReference>
<dbReference type="OrthoDB" id="10266980at2759"/>
<evidence type="ECO:0000313" key="9">
    <source>
        <dbReference type="Proteomes" id="UP000593567"/>
    </source>
</evidence>
<evidence type="ECO:0000256" key="2">
    <source>
        <dbReference type="ARBA" id="ARBA00022692"/>
    </source>
</evidence>
<dbReference type="Pfam" id="PF03798">
    <property type="entry name" value="TRAM_LAG1_CLN8"/>
    <property type="match status" value="1"/>
</dbReference>
<proteinExistence type="predicted"/>
<dbReference type="GO" id="GO:0005886">
    <property type="term" value="C:plasma membrane"/>
    <property type="evidence" value="ECO:0007669"/>
    <property type="project" value="TreeGrafter"/>
</dbReference>
<keyword evidence="3 6" id="KW-1133">Transmembrane helix</keyword>
<sequence>MQDTCLSPPKQLAVNVADVILVGLYDESRRLKMDSVDVRAAYKHPLYPVATILGSTILFTFLGHLTSKHVPKSAKSSWKFKNILISLVHALITGVWALHSLIFTPGLAQDIIHVYDASSYTLVCFSLGYVVYDCVDMLMYRRKRDSFELLGHHTVIMLCFGTAVLLRLYVGYAVVALVVEVNSVFLHTRQLMLICQVDKSSNIYRFNSLANIEQEEIPLPAYTLGSVGLAIITLMNIILLYRLLKSDFFRTPTIATENKLHVSAAAANHAVYLPVCHIIPIYMCTNQTHRYSIFIQSVGNHAFIHYISCGALQIYYYLLTKVFAC</sequence>
<feature type="transmembrane region" description="Helical" evidence="6">
    <location>
        <begin position="155"/>
        <end position="179"/>
    </location>
</feature>
<dbReference type="GO" id="GO:0055091">
    <property type="term" value="P:phospholipid homeostasis"/>
    <property type="evidence" value="ECO:0007669"/>
    <property type="project" value="TreeGrafter"/>
</dbReference>
<dbReference type="Proteomes" id="UP000593567">
    <property type="component" value="Unassembled WGS sequence"/>
</dbReference>
<organism evidence="8 9">
    <name type="scientific">Bugula neritina</name>
    <name type="common">Brown bryozoan</name>
    <name type="synonym">Sertularia neritina</name>
    <dbReference type="NCBI Taxonomy" id="10212"/>
    <lineage>
        <taxon>Eukaryota</taxon>
        <taxon>Metazoa</taxon>
        <taxon>Spiralia</taxon>
        <taxon>Lophotrochozoa</taxon>
        <taxon>Bryozoa</taxon>
        <taxon>Gymnolaemata</taxon>
        <taxon>Cheilostomatida</taxon>
        <taxon>Flustrina</taxon>
        <taxon>Buguloidea</taxon>
        <taxon>Bugulidae</taxon>
        <taxon>Bugula</taxon>
    </lineage>
</organism>
<dbReference type="InterPro" id="IPR006634">
    <property type="entry name" value="TLC-dom"/>
</dbReference>
<feature type="transmembrane region" description="Helical" evidence="6">
    <location>
        <begin position="221"/>
        <end position="241"/>
    </location>
</feature>
<evidence type="ECO:0000256" key="3">
    <source>
        <dbReference type="ARBA" id="ARBA00022989"/>
    </source>
</evidence>
<dbReference type="SMART" id="SM00724">
    <property type="entry name" value="TLC"/>
    <property type="match status" value="1"/>
</dbReference>
<feature type="transmembrane region" description="Helical" evidence="6">
    <location>
        <begin position="45"/>
        <end position="62"/>
    </location>
</feature>
<name>A0A7J7KTF3_BUGNE</name>
<comment type="subcellular location">
    <subcellularLocation>
        <location evidence="1">Membrane</location>
        <topology evidence="1">Multi-pass membrane protein</topology>
    </subcellularLocation>
</comment>
<dbReference type="AlphaFoldDB" id="A0A7J7KTF3"/>
<evidence type="ECO:0000256" key="4">
    <source>
        <dbReference type="ARBA" id="ARBA00023136"/>
    </source>
</evidence>
<evidence type="ECO:0000259" key="7">
    <source>
        <dbReference type="PROSITE" id="PS50922"/>
    </source>
</evidence>
<feature type="domain" description="TLC" evidence="7">
    <location>
        <begin position="75"/>
        <end position="252"/>
    </location>
</feature>
<dbReference type="PANTHER" id="PTHR13439:SF4">
    <property type="entry name" value="TLC DOMAIN-CONTAINING PROTEIN"/>
    <property type="match status" value="1"/>
</dbReference>
<feature type="transmembrane region" description="Helical" evidence="6">
    <location>
        <begin position="117"/>
        <end position="135"/>
    </location>
</feature>
<dbReference type="PANTHER" id="PTHR13439">
    <property type="entry name" value="CT120 PROTEIN"/>
    <property type="match status" value="1"/>
</dbReference>
<keyword evidence="2 5" id="KW-0812">Transmembrane</keyword>
<gene>
    <name evidence="8" type="ORF">EB796_000302</name>
</gene>
<dbReference type="GO" id="GO:0007009">
    <property type="term" value="P:plasma membrane organization"/>
    <property type="evidence" value="ECO:0007669"/>
    <property type="project" value="TreeGrafter"/>
</dbReference>
<reference evidence="8" key="1">
    <citation type="submission" date="2020-06" db="EMBL/GenBank/DDBJ databases">
        <title>Draft genome of Bugula neritina, a colonial animal packing powerful symbionts and potential medicines.</title>
        <authorList>
            <person name="Rayko M."/>
        </authorList>
    </citation>
    <scope>NUCLEOTIDE SEQUENCE [LARGE SCALE GENOMIC DNA]</scope>
    <source>
        <strain evidence="8">Kwan_BN1</strain>
    </source>
</reference>
<feature type="transmembrane region" description="Helical" evidence="6">
    <location>
        <begin position="83"/>
        <end position="105"/>
    </location>
</feature>
<protein>
    <recommendedName>
        <fullName evidence="7">TLC domain-containing protein</fullName>
    </recommendedName>
</protein>
<evidence type="ECO:0000256" key="5">
    <source>
        <dbReference type="PROSITE-ProRule" id="PRU00205"/>
    </source>
</evidence>
<accession>A0A7J7KTF3</accession>
<evidence type="ECO:0000256" key="6">
    <source>
        <dbReference type="SAM" id="Phobius"/>
    </source>
</evidence>
<keyword evidence="4 5" id="KW-0472">Membrane</keyword>
<comment type="caution">
    <text evidence="8">The sequence shown here is derived from an EMBL/GenBank/DDBJ whole genome shotgun (WGS) entry which is preliminary data.</text>
</comment>
<dbReference type="GO" id="GO:0097035">
    <property type="term" value="P:regulation of membrane lipid distribution"/>
    <property type="evidence" value="ECO:0007669"/>
    <property type="project" value="TreeGrafter"/>
</dbReference>